<dbReference type="PIRSF" id="PIRSF001112">
    <property type="entry name" value="Epoxide_hydrolase"/>
    <property type="match status" value="1"/>
</dbReference>
<evidence type="ECO:0000256" key="2">
    <source>
        <dbReference type="ARBA" id="ARBA00022797"/>
    </source>
</evidence>
<comment type="caution">
    <text evidence="6">The sequence shown here is derived from an EMBL/GenBank/DDBJ whole genome shotgun (WGS) entry which is preliminary data.</text>
</comment>
<keyword evidence="2" id="KW-0058">Aromatic hydrocarbons catabolism</keyword>
<evidence type="ECO:0000313" key="7">
    <source>
        <dbReference type="Proteomes" id="UP000445000"/>
    </source>
</evidence>
<feature type="domain" description="Epoxide hydrolase N-terminal" evidence="5">
    <location>
        <begin position="6"/>
        <end position="111"/>
    </location>
</feature>
<proteinExistence type="inferred from homology"/>
<evidence type="ECO:0000256" key="3">
    <source>
        <dbReference type="ARBA" id="ARBA00022801"/>
    </source>
</evidence>
<evidence type="ECO:0000256" key="1">
    <source>
        <dbReference type="ARBA" id="ARBA00010088"/>
    </source>
</evidence>
<dbReference type="PANTHER" id="PTHR21661">
    <property type="entry name" value="EPOXIDE HYDROLASE 1-RELATED"/>
    <property type="match status" value="1"/>
</dbReference>
<evidence type="ECO:0000259" key="5">
    <source>
        <dbReference type="Pfam" id="PF06441"/>
    </source>
</evidence>
<feature type="active site" description="Proton acceptor" evidence="4">
    <location>
        <position position="364"/>
    </location>
</feature>
<dbReference type="GO" id="GO:0004301">
    <property type="term" value="F:epoxide hydrolase activity"/>
    <property type="evidence" value="ECO:0007669"/>
    <property type="project" value="TreeGrafter"/>
</dbReference>
<evidence type="ECO:0000256" key="4">
    <source>
        <dbReference type="PIRSR" id="PIRSR001112-1"/>
    </source>
</evidence>
<feature type="active site" description="Proton donor" evidence="4">
    <location>
        <position position="310"/>
    </location>
</feature>
<dbReference type="Proteomes" id="UP000445000">
    <property type="component" value="Unassembled WGS sequence"/>
</dbReference>
<accession>A0A829YHG9</accession>
<dbReference type="RefSeq" id="WP_161814430.1">
    <property type="nucleotide sequence ID" value="NZ_BLJN01000005.1"/>
</dbReference>
<protein>
    <submittedName>
        <fullName evidence="6">Multidrug MFS transporter</fullName>
    </submittedName>
</protein>
<comment type="similarity">
    <text evidence="1">Belongs to the peptidase S33 family.</text>
</comment>
<dbReference type="InterPro" id="IPR000639">
    <property type="entry name" value="Epox_hydrolase-like"/>
</dbReference>
<name>A0A829YHG9_9GAMM</name>
<keyword evidence="3" id="KW-0378">Hydrolase</keyword>
<dbReference type="Pfam" id="PF06441">
    <property type="entry name" value="EHN"/>
    <property type="match status" value="1"/>
</dbReference>
<dbReference type="PANTHER" id="PTHR21661:SF35">
    <property type="entry name" value="EPOXIDE HYDROLASE"/>
    <property type="match status" value="1"/>
</dbReference>
<dbReference type="SUPFAM" id="SSF53474">
    <property type="entry name" value="alpha/beta-Hydrolases"/>
    <property type="match status" value="1"/>
</dbReference>
<evidence type="ECO:0000313" key="6">
    <source>
        <dbReference type="EMBL" id="GFE82777.1"/>
    </source>
</evidence>
<feature type="active site" description="Nucleophile" evidence="4">
    <location>
        <position position="180"/>
    </location>
</feature>
<reference evidence="7" key="1">
    <citation type="submission" date="2020-01" db="EMBL/GenBank/DDBJ databases">
        <title>'Steroidobacter agaridevorans' sp. nov., agar-degrading bacteria isolated from rhizosphere soils.</title>
        <authorList>
            <person name="Ikenaga M."/>
            <person name="Kataoka M."/>
            <person name="Murouchi A."/>
            <person name="Katsuragi S."/>
            <person name="Sakai M."/>
        </authorList>
    </citation>
    <scope>NUCLEOTIDE SEQUENCE [LARGE SCALE GENOMIC DNA]</scope>
    <source>
        <strain evidence="7">YU21-B</strain>
    </source>
</reference>
<dbReference type="PRINTS" id="PR00412">
    <property type="entry name" value="EPOXHYDRLASE"/>
</dbReference>
<dbReference type="Gene3D" id="3.40.50.1820">
    <property type="entry name" value="alpha/beta hydrolase"/>
    <property type="match status" value="1"/>
</dbReference>
<gene>
    <name evidence="6" type="ORF">GCM10011487_47770</name>
</gene>
<dbReference type="InterPro" id="IPR029058">
    <property type="entry name" value="AB_hydrolase_fold"/>
</dbReference>
<dbReference type="GO" id="GO:0097176">
    <property type="term" value="P:epoxide metabolic process"/>
    <property type="evidence" value="ECO:0007669"/>
    <property type="project" value="TreeGrafter"/>
</dbReference>
<dbReference type="InterPro" id="IPR016292">
    <property type="entry name" value="Epoxide_hydrolase"/>
</dbReference>
<keyword evidence="7" id="KW-1185">Reference proteome</keyword>
<dbReference type="EMBL" id="BLJN01000005">
    <property type="protein sequence ID" value="GFE82777.1"/>
    <property type="molecule type" value="Genomic_DNA"/>
</dbReference>
<dbReference type="InterPro" id="IPR010497">
    <property type="entry name" value="Epoxide_hydro_N"/>
</dbReference>
<dbReference type="AlphaFoldDB" id="A0A829YHG9"/>
<sequence>MADFAIENFRFEAPPQALDDLQQRLRRTLWPDEVAAEPWRYGPPVAYMQRFIDYWLNKYDWRTHEARLNSFPQFVAQIDEHRIHFIHQVGNGPSPIPLVLTHGWPGSVVEMLKIIPLLTDPAAHGGDPADAFTVIAPSIPGYGFSSRPASRGTNVFVVADLWAKLMTGLNYPRFGVQGGDWGSWISAATALRHPQRIVGLHLNYLSTRFRPALSSSDPPLSAAEEDYLARVARWMDTEGAYIAIQGTKPLTLSYALTDSPAGLAAWFVEKFRSWSDNQLLPDEALTKDEMITDIMLYWLTGTAHSAMRFYSESREHPFHLAAGQKITPPCGIVHLPRELPMPPRSWAERAFNVVHWSTLPRGGHFAAWEQPELLAEDIRKFFRPLRSQGNSRDDT</sequence>
<organism evidence="6 7">
    <name type="scientific">Steroidobacter agaridevorans</name>
    <dbReference type="NCBI Taxonomy" id="2695856"/>
    <lineage>
        <taxon>Bacteria</taxon>
        <taxon>Pseudomonadati</taxon>
        <taxon>Pseudomonadota</taxon>
        <taxon>Gammaproteobacteria</taxon>
        <taxon>Steroidobacterales</taxon>
        <taxon>Steroidobacteraceae</taxon>
        <taxon>Steroidobacter</taxon>
    </lineage>
</organism>